<evidence type="ECO:0000313" key="2">
    <source>
        <dbReference type="EMBL" id="KAJ8599143.1"/>
    </source>
</evidence>
<dbReference type="PANTHER" id="PTHR36058">
    <property type="entry name" value="NUCLEOPHOSMIN"/>
    <property type="match status" value="1"/>
</dbReference>
<accession>A0AAD7XH48</accession>
<dbReference type="PANTHER" id="PTHR36058:SF1">
    <property type="entry name" value="NUCLEOPHOSMIN"/>
    <property type="match status" value="1"/>
</dbReference>
<evidence type="ECO:0000313" key="3">
    <source>
        <dbReference type="Proteomes" id="UP001230188"/>
    </source>
</evidence>
<protein>
    <submittedName>
        <fullName evidence="2">Uncharacterized protein</fullName>
    </submittedName>
</protein>
<gene>
    <name evidence="2" type="ORF">CTAYLR_008301</name>
</gene>
<sequence>MFRRRRLLLRTTTIAALATGISAQFPGMPGMPSEARPISKSAKLIECGVCKIATQEVWEQTEAARETAPGGRLGEDDLQEITNSVCDPDLDQGEWITLYDVEQADVGAPLKLKKEEYLGECRRECRTIAKACRAVYDEYREDIAESLYKRDASNLEKLKSRVCQKWAGVCPAKKVPPTYAHPDEYWMPVDEEMYKMKKMQQVINKQANKYGKQPVQFVDPMSSAMFMDDEDEL</sequence>
<reference evidence="2" key="1">
    <citation type="submission" date="2023-01" db="EMBL/GenBank/DDBJ databases">
        <title>Metagenome sequencing of chrysophaentin producing Chrysophaeum taylorii.</title>
        <authorList>
            <person name="Davison J."/>
            <person name="Bewley C."/>
        </authorList>
    </citation>
    <scope>NUCLEOTIDE SEQUENCE</scope>
    <source>
        <strain evidence="2">NIES-1699</strain>
    </source>
</reference>
<keyword evidence="3" id="KW-1185">Reference proteome</keyword>
<evidence type="ECO:0000256" key="1">
    <source>
        <dbReference type="SAM" id="SignalP"/>
    </source>
</evidence>
<keyword evidence="1" id="KW-0732">Signal</keyword>
<feature type="signal peptide" evidence="1">
    <location>
        <begin position="1"/>
        <end position="23"/>
    </location>
</feature>
<feature type="chain" id="PRO_5041933166" evidence="1">
    <location>
        <begin position="24"/>
        <end position="233"/>
    </location>
</feature>
<name>A0AAD7XH48_9STRA</name>
<proteinExistence type="predicted"/>
<organism evidence="2 3">
    <name type="scientific">Chrysophaeum taylorii</name>
    <dbReference type="NCBI Taxonomy" id="2483200"/>
    <lineage>
        <taxon>Eukaryota</taxon>
        <taxon>Sar</taxon>
        <taxon>Stramenopiles</taxon>
        <taxon>Ochrophyta</taxon>
        <taxon>Pelagophyceae</taxon>
        <taxon>Pelagomonadales</taxon>
        <taxon>Pelagomonadaceae</taxon>
        <taxon>Chrysophaeum</taxon>
    </lineage>
</organism>
<dbReference type="AlphaFoldDB" id="A0AAD7XH48"/>
<dbReference type="Proteomes" id="UP001230188">
    <property type="component" value="Unassembled WGS sequence"/>
</dbReference>
<comment type="caution">
    <text evidence="2">The sequence shown here is derived from an EMBL/GenBank/DDBJ whole genome shotgun (WGS) entry which is preliminary data.</text>
</comment>
<dbReference type="EMBL" id="JAQMWT010000586">
    <property type="protein sequence ID" value="KAJ8599143.1"/>
    <property type="molecule type" value="Genomic_DNA"/>
</dbReference>